<comment type="caution">
    <text evidence="7">The sequence shown here is derived from an EMBL/GenBank/DDBJ whole genome shotgun (WGS) entry which is preliminary data.</text>
</comment>
<evidence type="ECO:0000256" key="4">
    <source>
        <dbReference type="ARBA" id="ARBA00023136"/>
    </source>
</evidence>
<feature type="transmembrane region" description="Helical" evidence="5">
    <location>
        <begin position="64"/>
        <end position="85"/>
    </location>
</feature>
<reference evidence="7 8" key="2">
    <citation type="submission" date="2019-08" db="EMBL/GenBank/DDBJ databases">
        <authorList>
            <person name="Henke P."/>
        </authorList>
    </citation>
    <scope>NUCLEOTIDE SEQUENCE [LARGE SCALE GENOMIC DNA]</scope>
    <source>
        <strain evidence="7">Phe10_nw2017</strain>
    </source>
</reference>
<feature type="domain" description="EamA" evidence="6">
    <location>
        <begin position="182"/>
        <end position="315"/>
    </location>
</feature>
<comment type="subcellular location">
    <subcellularLocation>
        <location evidence="1">Membrane</location>
        <topology evidence="1">Multi-pass membrane protein</topology>
    </subcellularLocation>
</comment>
<proteinExistence type="predicted"/>
<dbReference type="Pfam" id="PF00892">
    <property type="entry name" value="EamA"/>
    <property type="match status" value="1"/>
</dbReference>
<evidence type="ECO:0000313" key="8">
    <source>
        <dbReference type="Proteomes" id="UP000321083"/>
    </source>
</evidence>
<feature type="transmembrane region" description="Helical" evidence="5">
    <location>
        <begin position="125"/>
        <end position="143"/>
    </location>
</feature>
<dbReference type="PANTHER" id="PTHR22911:SF6">
    <property type="entry name" value="SOLUTE CARRIER FAMILY 35 MEMBER G1"/>
    <property type="match status" value="1"/>
</dbReference>
<dbReference type="SUPFAM" id="SSF103481">
    <property type="entry name" value="Multidrug resistance efflux transporter EmrE"/>
    <property type="match status" value="2"/>
</dbReference>
<dbReference type="InterPro" id="IPR000620">
    <property type="entry name" value="EamA_dom"/>
</dbReference>
<sequence length="320" mass="33553">MLLGLFAAATYSIANMALRQLARTDGGTGWDMWVAGTKAFPTFFIAVTLITWRRLHGLHSFAEWSFVWPIAVAAIFNQLGGNLPFQMSLRVIGLAVSVPICFASIICSGAVVGRIVLGDQVSVRSAISMGLMVAAIVFLSSGASSRTSAPVTPADITDEIAQVEPNAQPTALDLPAGPGVTIGVLLSIISGLCYGITGVYIRKAVRSQMPVAATLFLFSAAGFLILVPGSLLLLPLSEISSTSPEDWATIAIAGTFNAIGFFAITHAMRFLTISRANVINASQNAMCALGAVTLFGEQLSWTATAGICLTIAGLLTLDRR</sequence>
<feature type="transmembrane region" description="Helical" evidence="5">
    <location>
        <begin position="301"/>
        <end position="317"/>
    </location>
</feature>
<feature type="transmembrane region" description="Helical" evidence="5">
    <location>
        <begin position="247"/>
        <end position="265"/>
    </location>
</feature>
<protein>
    <recommendedName>
        <fullName evidence="6">EamA domain-containing protein</fullName>
    </recommendedName>
</protein>
<dbReference type="InterPro" id="IPR037185">
    <property type="entry name" value="EmrE-like"/>
</dbReference>
<evidence type="ECO:0000313" key="7">
    <source>
        <dbReference type="EMBL" id="TWW12377.1"/>
    </source>
</evidence>
<reference evidence="7 8" key="1">
    <citation type="submission" date="2019-08" db="EMBL/GenBank/DDBJ databases">
        <title>100 year-old enigma solved: identification of Planctomyces bekefii, the type genus and species of the phylum Planctomycetes.</title>
        <authorList>
            <person name="Svetlana D.N."/>
            <person name="Overmann J."/>
        </authorList>
    </citation>
    <scope>NUCLEOTIDE SEQUENCE [LARGE SCALE GENOMIC DNA]</scope>
    <source>
        <strain evidence="7">Phe10_nw2017</strain>
    </source>
</reference>
<feature type="transmembrane region" description="Helical" evidence="5">
    <location>
        <begin position="180"/>
        <end position="201"/>
    </location>
</feature>
<evidence type="ECO:0000256" key="1">
    <source>
        <dbReference type="ARBA" id="ARBA00004141"/>
    </source>
</evidence>
<dbReference type="Proteomes" id="UP000321083">
    <property type="component" value="Unassembled WGS sequence"/>
</dbReference>
<dbReference type="AlphaFoldDB" id="A0A5C6MBV6"/>
<dbReference type="Gene3D" id="1.10.3730.20">
    <property type="match status" value="1"/>
</dbReference>
<gene>
    <name evidence="7" type="ORF">E3A20_01690</name>
</gene>
<keyword evidence="8" id="KW-1185">Reference proteome</keyword>
<feature type="transmembrane region" description="Helical" evidence="5">
    <location>
        <begin position="91"/>
        <end position="113"/>
    </location>
</feature>
<name>A0A5C6MBV6_9PLAN</name>
<dbReference type="EMBL" id="SRHE01000015">
    <property type="protein sequence ID" value="TWW12377.1"/>
    <property type="molecule type" value="Genomic_DNA"/>
</dbReference>
<accession>A0A5C6MBV6</accession>
<evidence type="ECO:0000256" key="2">
    <source>
        <dbReference type="ARBA" id="ARBA00022692"/>
    </source>
</evidence>
<feature type="transmembrane region" description="Helical" evidence="5">
    <location>
        <begin position="30"/>
        <end position="52"/>
    </location>
</feature>
<organism evidence="7 8">
    <name type="scientific">Planctomyces bekefii</name>
    <dbReference type="NCBI Taxonomy" id="1653850"/>
    <lineage>
        <taxon>Bacteria</taxon>
        <taxon>Pseudomonadati</taxon>
        <taxon>Planctomycetota</taxon>
        <taxon>Planctomycetia</taxon>
        <taxon>Planctomycetales</taxon>
        <taxon>Planctomycetaceae</taxon>
        <taxon>Planctomyces</taxon>
    </lineage>
</organism>
<dbReference type="GO" id="GO:0016020">
    <property type="term" value="C:membrane"/>
    <property type="evidence" value="ECO:0007669"/>
    <property type="project" value="UniProtKB-SubCell"/>
</dbReference>
<evidence type="ECO:0000259" key="6">
    <source>
        <dbReference type="Pfam" id="PF00892"/>
    </source>
</evidence>
<evidence type="ECO:0000256" key="5">
    <source>
        <dbReference type="SAM" id="Phobius"/>
    </source>
</evidence>
<feature type="transmembrane region" description="Helical" evidence="5">
    <location>
        <begin position="213"/>
        <end position="235"/>
    </location>
</feature>
<evidence type="ECO:0000256" key="3">
    <source>
        <dbReference type="ARBA" id="ARBA00022989"/>
    </source>
</evidence>
<keyword evidence="3 5" id="KW-1133">Transmembrane helix</keyword>
<keyword evidence="4 5" id="KW-0472">Membrane</keyword>
<keyword evidence="2 5" id="KW-0812">Transmembrane</keyword>
<dbReference type="PANTHER" id="PTHR22911">
    <property type="entry name" value="ACYL-MALONYL CONDENSING ENZYME-RELATED"/>
    <property type="match status" value="1"/>
</dbReference>